<accession>A0A5J6SMR4</accession>
<dbReference type="GO" id="GO:0016301">
    <property type="term" value="F:kinase activity"/>
    <property type="evidence" value="ECO:0007669"/>
    <property type="project" value="UniProtKB-KW"/>
</dbReference>
<dbReference type="Proteomes" id="UP000325517">
    <property type="component" value="Chromosome"/>
</dbReference>
<dbReference type="PRINTS" id="PR00988">
    <property type="entry name" value="URIDINKINASE"/>
</dbReference>
<organism evidence="2 3">
    <name type="scientific">Psychrobacillus glaciei</name>
    <dbReference type="NCBI Taxonomy" id="2283160"/>
    <lineage>
        <taxon>Bacteria</taxon>
        <taxon>Bacillati</taxon>
        <taxon>Bacillota</taxon>
        <taxon>Bacilli</taxon>
        <taxon>Bacillales</taxon>
        <taxon>Bacillaceae</taxon>
        <taxon>Psychrobacillus</taxon>
    </lineage>
</organism>
<dbReference type="EMBL" id="CP031223">
    <property type="protein sequence ID" value="QFF99012.1"/>
    <property type="molecule type" value="Genomic_DNA"/>
</dbReference>
<dbReference type="SUPFAM" id="SSF52540">
    <property type="entry name" value="P-loop containing nucleoside triphosphate hydrolases"/>
    <property type="match status" value="1"/>
</dbReference>
<dbReference type="KEGG" id="psyo:PB01_09300"/>
<dbReference type="RefSeq" id="WP_151699941.1">
    <property type="nucleotide sequence ID" value="NZ_CP031223.1"/>
</dbReference>
<reference evidence="2 3" key="1">
    <citation type="submission" date="2018-07" db="EMBL/GenBank/DDBJ databases">
        <title>Complete genome sequence of Psychrobacillus sp. PB01, isolated from iceberg, and comparative genome analysis of Psychrobacillus strains.</title>
        <authorList>
            <person name="Lee P.C."/>
        </authorList>
    </citation>
    <scope>NUCLEOTIDE SEQUENCE [LARGE SCALE GENOMIC DNA]</scope>
    <source>
        <strain evidence="2 3">PB01</strain>
    </source>
</reference>
<proteinExistence type="predicted"/>
<protein>
    <submittedName>
        <fullName evidence="2">Phosphoribulokinase</fullName>
    </submittedName>
</protein>
<gene>
    <name evidence="2" type="ORF">PB01_09300</name>
</gene>
<dbReference type="InterPro" id="IPR006083">
    <property type="entry name" value="PRK/URK"/>
</dbReference>
<dbReference type="InterPro" id="IPR027417">
    <property type="entry name" value="P-loop_NTPase"/>
</dbReference>
<name>A0A5J6SMR4_9BACI</name>
<keyword evidence="2" id="KW-0808">Transferase</keyword>
<dbReference type="Gene3D" id="3.40.50.300">
    <property type="entry name" value="P-loop containing nucleotide triphosphate hydrolases"/>
    <property type="match status" value="1"/>
</dbReference>
<dbReference type="OrthoDB" id="2388275at2"/>
<sequence length="214" mass="24848">MEKVLNKIVNLVNSKNEKIIIGISGPGASGKTTFAHNLIKLLGDEDVNYINTDPYIIGSHLRKYTLINYEYKNQHHQDKMTACHPAAHNIYALERDVQMVRDALDFYTIGTNYTESKLISSQNKVNIIEGMTVAFTDPNLYDLKVYLHTDGETELMRRGIRDVSERGTDINYLRKSHEERRIQYDLFMHPYYQNFDIVLKNSNESYILEKSCFN</sequence>
<keyword evidence="2" id="KW-0418">Kinase</keyword>
<dbReference type="Pfam" id="PF00485">
    <property type="entry name" value="PRK"/>
    <property type="match status" value="1"/>
</dbReference>
<dbReference type="AlphaFoldDB" id="A0A5J6SMR4"/>
<evidence type="ECO:0000313" key="2">
    <source>
        <dbReference type="EMBL" id="QFF99012.1"/>
    </source>
</evidence>
<feature type="domain" description="Phosphoribulokinase/uridine kinase" evidence="1">
    <location>
        <begin position="20"/>
        <end position="201"/>
    </location>
</feature>
<dbReference type="GO" id="GO:0005524">
    <property type="term" value="F:ATP binding"/>
    <property type="evidence" value="ECO:0007669"/>
    <property type="project" value="InterPro"/>
</dbReference>
<dbReference type="PANTHER" id="PTHR10285">
    <property type="entry name" value="URIDINE KINASE"/>
    <property type="match status" value="1"/>
</dbReference>
<evidence type="ECO:0000259" key="1">
    <source>
        <dbReference type="Pfam" id="PF00485"/>
    </source>
</evidence>
<keyword evidence="3" id="KW-1185">Reference proteome</keyword>
<evidence type="ECO:0000313" key="3">
    <source>
        <dbReference type="Proteomes" id="UP000325517"/>
    </source>
</evidence>